<dbReference type="SUPFAM" id="SSF53613">
    <property type="entry name" value="Ribokinase-like"/>
    <property type="match status" value="1"/>
</dbReference>
<reference evidence="1" key="1">
    <citation type="submission" date="2022-11" db="EMBL/GenBank/DDBJ databases">
        <authorList>
            <person name="Scott C."/>
            <person name="Bruce N."/>
        </authorList>
    </citation>
    <scope>NUCLEOTIDE SEQUENCE</scope>
</reference>
<sequence length="103" mass="11270">MKDIFLVGACYVDTILSVPHYPEEDSKLRAESLAVRRGGNCPNSLEEGVEEPASSFIVRSLRTGSRTIVNYNGIDEMTVEEFKTVVARFTAGKNEAELGKNGS</sequence>
<dbReference type="PANTHER" id="PTHR42774">
    <property type="entry name" value="PHOSPHOTRANSFERASE SYSTEM TRANSPORT PROTEIN"/>
    <property type="match status" value="1"/>
</dbReference>
<dbReference type="EMBL" id="CALLCH030000001">
    <property type="protein sequence ID" value="CAI4210232.1"/>
    <property type="molecule type" value="Genomic_DNA"/>
</dbReference>
<dbReference type="InterPro" id="IPR052562">
    <property type="entry name" value="Ketohexokinase-related"/>
</dbReference>
<comment type="caution">
    <text evidence="1">The sequence shown here is derived from an EMBL/GenBank/DDBJ whole genome shotgun (WGS) entry which is preliminary data.</text>
</comment>
<dbReference type="AlphaFoldDB" id="A0A9P1M741"/>
<evidence type="ECO:0000313" key="1">
    <source>
        <dbReference type="EMBL" id="CAI4210232.1"/>
    </source>
</evidence>
<accession>A0A9P1M741</accession>
<dbReference type="InterPro" id="IPR029056">
    <property type="entry name" value="Ribokinase-like"/>
</dbReference>
<dbReference type="PANTHER" id="PTHR42774:SF3">
    <property type="entry name" value="KETOHEXOKINASE"/>
    <property type="match status" value="1"/>
</dbReference>
<feature type="non-terminal residue" evidence="1">
    <location>
        <position position="1"/>
    </location>
</feature>
<proteinExistence type="predicted"/>
<protein>
    <recommendedName>
        <fullName evidence="3">Carbohydrate kinase PfkB domain-containing protein</fullName>
    </recommendedName>
</protein>
<keyword evidence="2" id="KW-1185">Reference proteome</keyword>
<gene>
    <name evidence="1" type="ORF">PPNO1_LOCUS39</name>
</gene>
<evidence type="ECO:0000313" key="2">
    <source>
        <dbReference type="Proteomes" id="UP000838763"/>
    </source>
</evidence>
<dbReference type="Proteomes" id="UP000838763">
    <property type="component" value="Unassembled WGS sequence"/>
</dbReference>
<organism evidence="1 2">
    <name type="scientific">Parascedosporium putredinis</name>
    <dbReference type="NCBI Taxonomy" id="1442378"/>
    <lineage>
        <taxon>Eukaryota</taxon>
        <taxon>Fungi</taxon>
        <taxon>Dikarya</taxon>
        <taxon>Ascomycota</taxon>
        <taxon>Pezizomycotina</taxon>
        <taxon>Sordariomycetes</taxon>
        <taxon>Hypocreomycetidae</taxon>
        <taxon>Microascales</taxon>
        <taxon>Microascaceae</taxon>
        <taxon>Parascedosporium</taxon>
    </lineage>
</organism>
<dbReference type="Gene3D" id="3.40.1190.20">
    <property type="match status" value="1"/>
</dbReference>
<dbReference type="OrthoDB" id="204058at2759"/>
<evidence type="ECO:0008006" key="3">
    <source>
        <dbReference type="Google" id="ProtNLM"/>
    </source>
</evidence>
<name>A0A9P1M741_9PEZI</name>